<evidence type="ECO:0000256" key="10">
    <source>
        <dbReference type="HAMAP-Rule" id="MF_00120"/>
    </source>
</evidence>
<dbReference type="InterPro" id="IPR004412">
    <property type="entry name" value="GatA"/>
</dbReference>
<protein>
    <recommendedName>
        <fullName evidence="4 10">Glutamyl-tRNA(Gln) amidotransferase subunit A</fullName>
        <shortName evidence="10">Glu-ADT subunit A</shortName>
        <ecNumber evidence="3 10">6.3.5.7</ecNumber>
    </recommendedName>
</protein>
<feature type="domain" description="Amidase" evidence="11">
    <location>
        <begin position="22"/>
        <end position="462"/>
    </location>
</feature>
<dbReference type="PROSITE" id="PS00571">
    <property type="entry name" value="AMIDASES"/>
    <property type="match status" value="1"/>
</dbReference>
<dbReference type="NCBIfam" id="TIGR00132">
    <property type="entry name" value="gatA"/>
    <property type="match status" value="1"/>
</dbReference>
<keyword evidence="8 10" id="KW-0648">Protein biosynthesis</keyword>
<comment type="subunit">
    <text evidence="2 10">Heterotrimer of A, B and C subunits.</text>
</comment>
<feature type="active site" description="Acyl-ester intermediate" evidence="10">
    <location>
        <position position="175"/>
    </location>
</feature>
<evidence type="ECO:0000256" key="5">
    <source>
        <dbReference type="ARBA" id="ARBA00022598"/>
    </source>
</evidence>
<evidence type="ECO:0000256" key="2">
    <source>
        <dbReference type="ARBA" id="ARBA00011123"/>
    </source>
</evidence>
<dbReference type="Pfam" id="PF01425">
    <property type="entry name" value="Amidase"/>
    <property type="match status" value="1"/>
</dbReference>
<name>A0A2N7TKQ8_9GAMM</name>
<dbReference type="GO" id="GO:0016740">
    <property type="term" value="F:transferase activity"/>
    <property type="evidence" value="ECO:0007669"/>
    <property type="project" value="UniProtKB-KW"/>
</dbReference>
<dbReference type="GO" id="GO:0005524">
    <property type="term" value="F:ATP binding"/>
    <property type="evidence" value="ECO:0007669"/>
    <property type="project" value="UniProtKB-KW"/>
</dbReference>
<evidence type="ECO:0000256" key="9">
    <source>
        <dbReference type="ARBA" id="ARBA00047407"/>
    </source>
</evidence>
<dbReference type="EC" id="6.3.5.7" evidence="3 10"/>
<comment type="similarity">
    <text evidence="1 10">Belongs to the amidase family. GatA subfamily.</text>
</comment>
<keyword evidence="7 10" id="KW-0067">ATP-binding</keyword>
<dbReference type="InterPro" id="IPR036928">
    <property type="entry name" value="AS_sf"/>
</dbReference>
<reference evidence="12 13" key="1">
    <citation type="submission" date="2018-01" db="EMBL/GenBank/DDBJ databases">
        <title>Halomonas endophytica sp. nov., isolated from storage liquid in the stems of Populus euphratica.</title>
        <authorList>
            <person name="Chen C."/>
        </authorList>
    </citation>
    <scope>NUCLEOTIDE SEQUENCE [LARGE SCALE GENOMIC DNA]</scope>
    <source>
        <strain evidence="12 13">DSM 26881</strain>
    </source>
</reference>
<dbReference type="GO" id="GO:0030956">
    <property type="term" value="C:glutamyl-tRNA(Gln) amidotransferase complex"/>
    <property type="evidence" value="ECO:0007669"/>
    <property type="project" value="InterPro"/>
</dbReference>
<comment type="catalytic activity">
    <reaction evidence="9 10">
        <text>L-glutamyl-tRNA(Gln) + L-glutamine + ATP + H2O = L-glutaminyl-tRNA(Gln) + L-glutamate + ADP + phosphate + H(+)</text>
        <dbReference type="Rhea" id="RHEA:17521"/>
        <dbReference type="Rhea" id="RHEA-COMP:9681"/>
        <dbReference type="Rhea" id="RHEA-COMP:9684"/>
        <dbReference type="ChEBI" id="CHEBI:15377"/>
        <dbReference type="ChEBI" id="CHEBI:15378"/>
        <dbReference type="ChEBI" id="CHEBI:29985"/>
        <dbReference type="ChEBI" id="CHEBI:30616"/>
        <dbReference type="ChEBI" id="CHEBI:43474"/>
        <dbReference type="ChEBI" id="CHEBI:58359"/>
        <dbReference type="ChEBI" id="CHEBI:78520"/>
        <dbReference type="ChEBI" id="CHEBI:78521"/>
        <dbReference type="ChEBI" id="CHEBI:456216"/>
        <dbReference type="EC" id="6.3.5.7"/>
    </reaction>
</comment>
<evidence type="ECO:0000313" key="13">
    <source>
        <dbReference type="Proteomes" id="UP000235346"/>
    </source>
</evidence>
<evidence type="ECO:0000259" key="11">
    <source>
        <dbReference type="Pfam" id="PF01425"/>
    </source>
</evidence>
<gene>
    <name evidence="10" type="primary">gatA</name>
    <name evidence="12" type="ORF">C1H66_14040</name>
</gene>
<dbReference type="PANTHER" id="PTHR11895:SF151">
    <property type="entry name" value="GLUTAMYL-TRNA(GLN) AMIDOTRANSFERASE SUBUNIT A"/>
    <property type="match status" value="1"/>
</dbReference>
<feature type="active site" description="Charge relay system" evidence="10">
    <location>
        <position position="151"/>
    </location>
</feature>
<dbReference type="InterPro" id="IPR000120">
    <property type="entry name" value="Amidase"/>
</dbReference>
<dbReference type="PANTHER" id="PTHR11895">
    <property type="entry name" value="TRANSAMIDASE"/>
    <property type="match status" value="1"/>
</dbReference>
<sequence length="486" mass="51843">MHDKTLSELAAALEAGEFSSRELTAHLLARIERFDDDLNSFITITPEPALEAADRADAARAAGKAGPLTGLPLALKDIFCTTGVKTSAGSRMLDTFVAPYDATVVERLKAAGTVSLGKTNMDEFAMGSSNENSYYGPVKNPWDPAAVPGGSSGGSAAAVAAGLVPAAMGTDTGGSIRQPAAFCGITGLKPTYGRVSRYGIIAYASSLDQAGPMARTAEDCARLLGAIAGHDLRDSTSVARGVPDYTGELEAPLTGLKIGLPREYFGDGLDPEVEAAVREAVKVYESLGASVREVSLPHTHYAIPAYYVIAPAEASSNLSRYDGVRFGHRCDNPQDLIDLYKRSRAEGFGEEVKRRILIGTHTLSEGFFDAYYKKAQQVRRLIRQDFLDAFEEVDVLMGPASPTPAFDLGANKDPVSMYLQDIYTIAVNLAGIPGISVPAGFAGRRPVGLQILGTHFAEARLLNVAHRFQQATDWHCRRPAIAEETV</sequence>
<dbReference type="EMBL" id="PNRE01000061">
    <property type="protein sequence ID" value="PMR68773.1"/>
    <property type="molecule type" value="Genomic_DNA"/>
</dbReference>
<organism evidence="12 13">
    <name type="scientific">Halomonas heilongjiangensis</name>
    <dbReference type="NCBI Taxonomy" id="1387883"/>
    <lineage>
        <taxon>Bacteria</taxon>
        <taxon>Pseudomonadati</taxon>
        <taxon>Pseudomonadota</taxon>
        <taxon>Gammaproteobacteria</taxon>
        <taxon>Oceanospirillales</taxon>
        <taxon>Halomonadaceae</taxon>
        <taxon>Halomonas</taxon>
    </lineage>
</organism>
<keyword evidence="12" id="KW-0808">Transferase</keyword>
<dbReference type="HAMAP" id="MF_00120">
    <property type="entry name" value="GatA"/>
    <property type="match status" value="1"/>
</dbReference>
<dbReference type="RefSeq" id="WP_102628507.1">
    <property type="nucleotide sequence ID" value="NZ_PDOH01000039.1"/>
</dbReference>
<dbReference type="GO" id="GO:0050567">
    <property type="term" value="F:glutaminyl-tRNA synthase (glutamine-hydrolyzing) activity"/>
    <property type="evidence" value="ECO:0007669"/>
    <property type="project" value="UniProtKB-UniRule"/>
</dbReference>
<dbReference type="InterPro" id="IPR023631">
    <property type="entry name" value="Amidase_dom"/>
</dbReference>
<evidence type="ECO:0000256" key="3">
    <source>
        <dbReference type="ARBA" id="ARBA00012739"/>
    </source>
</evidence>
<comment type="function">
    <text evidence="10">Allows the formation of correctly charged Gln-tRNA(Gln) through the transamidation of misacylated Glu-tRNA(Gln) in organisms which lack glutaminyl-tRNA synthetase. The reaction takes place in the presence of glutamine and ATP through an activated gamma-phospho-Glu-tRNA(Gln).</text>
</comment>
<dbReference type="Gene3D" id="3.90.1300.10">
    <property type="entry name" value="Amidase signature (AS) domain"/>
    <property type="match status" value="1"/>
</dbReference>
<proteinExistence type="inferred from homology"/>
<dbReference type="OrthoDB" id="8872210at2"/>
<evidence type="ECO:0000256" key="8">
    <source>
        <dbReference type="ARBA" id="ARBA00022917"/>
    </source>
</evidence>
<evidence type="ECO:0000256" key="7">
    <source>
        <dbReference type="ARBA" id="ARBA00022840"/>
    </source>
</evidence>
<accession>A0A2N7TKQ8</accession>
<dbReference type="InterPro" id="IPR020556">
    <property type="entry name" value="Amidase_CS"/>
</dbReference>
<comment type="caution">
    <text evidence="12">The sequence shown here is derived from an EMBL/GenBank/DDBJ whole genome shotgun (WGS) entry which is preliminary data.</text>
</comment>
<keyword evidence="13" id="KW-1185">Reference proteome</keyword>
<keyword evidence="6 10" id="KW-0547">Nucleotide-binding</keyword>
<evidence type="ECO:0000256" key="4">
    <source>
        <dbReference type="ARBA" id="ARBA00014428"/>
    </source>
</evidence>
<evidence type="ECO:0000256" key="1">
    <source>
        <dbReference type="ARBA" id="ARBA00008069"/>
    </source>
</evidence>
<evidence type="ECO:0000313" key="12">
    <source>
        <dbReference type="EMBL" id="PMR68773.1"/>
    </source>
</evidence>
<dbReference type="SUPFAM" id="SSF75304">
    <property type="entry name" value="Amidase signature (AS) enzymes"/>
    <property type="match status" value="1"/>
</dbReference>
<evidence type="ECO:0000256" key="6">
    <source>
        <dbReference type="ARBA" id="ARBA00022741"/>
    </source>
</evidence>
<dbReference type="AlphaFoldDB" id="A0A2N7TKQ8"/>
<dbReference type="GO" id="GO:0006412">
    <property type="term" value="P:translation"/>
    <property type="evidence" value="ECO:0007669"/>
    <property type="project" value="UniProtKB-UniRule"/>
</dbReference>
<keyword evidence="5 10" id="KW-0436">Ligase</keyword>
<dbReference type="Proteomes" id="UP000235346">
    <property type="component" value="Unassembled WGS sequence"/>
</dbReference>
<feature type="active site" description="Charge relay system" evidence="10">
    <location>
        <position position="76"/>
    </location>
</feature>